<dbReference type="PROSITE" id="PS51468">
    <property type="entry name" value="VIT"/>
    <property type="match status" value="1"/>
</dbReference>
<dbReference type="InterPro" id="IPR002035">
    <property type="entry name" value="VWF_A"/>
</dbReference>
<protein>
    <recommendedName>
        <fullName evidence="5">VWFA domain-containing protein</fullName>
    </recommendedName>
</protein>
<sequence>MSLYIPYVGWPSYVGNQGRLGGIYFVDDDEGRGKYLPQSKLSAHSTIYSRISCTTLRQSFVNYKNTKLDRVLYTFPLNDGIKIVHFQCTIGTKTIVGNVKARGEANAEYQETMARGRYAVVLERMINDPDVFTTSLGSVEALQEIHVVLRYVNDLEHHAETGEAQFTLPSFVAPRYGYLCTESAMAFPNITRNGLIDVCIDVTHDEGSVITGIQSPSHPIQVTLGRTSRMDQDSFKSHTASATLVLGTPTLDHDLVFLIQAQDTAIPRAMVETHPTIPNQRAVMVTLEPKQQLPRISPEIVFIVDRSGSMQNKMALLRSAMHVFVKSLPVGVKFNICSFGTYFSFFFQKSVTYDQFSLDGARNHLDSLDARYGGSDLIYPVQATIGRRLDPELPLEILILTDGDLWSHQRLFNIIKETPNARFFSLGIGPTVSTSLIDGIANAGGGFSQFVSSHDKMDKAILRMLKGALTPHVTGYGFEFKYADDDAGFEEDSRAIELQNNTLTRGLMPENSIPLIDLNSTEAPPNPPEGRYDNLPSVPLPDYIQAPHGMPALYPNNPTTVYLLLSPGASKKTPKSVVFRGTTINGPLIMEFPVQDIGVGTTIHKLAAMKAVGELEDEFGWLTDAKTPDGQLMKSVYKNVFSLMVEREAVRLGVLYQVGGQWSSFVAVETMDEPRPNTEEATTSAASASTTALPAIVVTSPGSNVQLYPAREPTPPSPPLSFNPAAVPLRRSDTVSSFIPAYNPRRLSMFGLSTPDYTSDNNGSVFGAIGTPVPENARRASLFGSVVPPARDAVQPRGPHAGWLSYDDTGKMYQVLILVEYNGAWHHSGDLVALLGLTESRYRALRLYGMDQDGIRATALSVAWLKLKVPEEEEVWDLIVEKAMMWLTTMMRTKEGALKAVAVAKSAL</sequence>
<dbReference type="RefSeq" id="XP_013280764.1">
    <property type="nucleotide sequence ID" value="XM_013425310.1"/>
</dbReference>
<feature type="domain" description="VWFA" evidence="1">
    <location>
        <begin position="299"/>
        <end position="469"/>
    </location>
</feature>
<dbReference type="Gene3D" id="3.40.50.410">
    <property type="entry name" value="von Willebrand factor, type A domain"/>
    <property type="match status" value="1"/>
</dbReference>
<dbReference type="Proteomes" id="UP000053029">
    <property type="component" value="Unassembled WGS sequence"/>
</dbReference>
<keyword evidence="4" id="KW-1185">Reference proteome</keyword>
<dbReference type="SMART" id="SM00609">
    <property type="entry name" value="VIT"/>
    <property type="match status" value="1"/>
</dbReference>
<dbReference type="AlphaFoldDB" id="A0A0D2DH09"/>
<reference evidence="3 4" key="1">
    <citation type="submission" date="2015-01" db="EMBL/GenBank/DDBJ databases">
        <title>The Genome Sequence of Fonsecaea pedrosoi CBS 271.37.</title>
        <authorList>
            <consortium name="The Broad Institute Genomics Platform"/>
            <person name="Cuomo C."/>
            <person name="de Hoog S."/>
            <person name="Gorbushina A."/>
            <person name="Stielow B."/>
            <person name="Teixiera M."/>
            <person name="Abouelleil A."/>
            <person name="Chapman S.B."/>
            <person name="Priest M."/>
            <person name="Young S.K."/>
            <person name="Wortman J."/>
            <person name="Nusbaum C."/>
            <person name="Birren B."/>
        </authorList>
    </citation>
    <scope>NUCLEOTIDE SEQUENCE [LARGE SCALE GENOMIC DNA]</scope>
    <source>
        <strain evidence="3 4">CBS 271.37</strain>
    </source>
</reference>
<dbReference type="PANTHER" id="PTHR45737:SF6">
    <property type="entry name" value="VON WILLEBRAND FACTOR A DOMAIN-CONTAINING PROTEIN 5A"/>
    <property type="match status" value="1"/>
</dbReference>
<dbReference type="PANTHER" id="PTHR45737">
    <property type="entry name" value="VON WILLEBRAND FACTOR A DOMAIN-CONTAINING PROTEIN 5A"/>
    <property type="match status" value="1"/>
</dbReference>
<dbReference type="PROSITE" id="PS50234">
    <property type="entry name" value="VWFA"/>
    <property type="match status" value="1"/>
</dbReference>
<dbReference type="HOGENOM" id="CLU_003826_2_0_1"/>
<evidence type="ECO:0000259" key="1">
    <source>
        <dbReference type="PROSITE" id="PS50234"/>
    </source>
</evidence>
<dbReference type="SMART" id="SM00327">
    <property type="entry name" value="VWA"/>
    <property type="match status" value="1"/>
</dbReference>
<dbReference type="SUPFAM" id="SSF53300">
    <property type="entry name" value="vWA-like"/>
    <property type="match status" value="1"/>
</dbReference>
<dbReference type="InterPro" id="IPR036465">
    <property type="entry name" value="vWFA_dom_sf"/>
</dbReference>
<dbReference type="InterPro" id="IPR013694">
    <property type="entry name" value="VIT"/>
</dbReference>
<evidence type="ECO:0008006" key="5">
    <source>
        <dbReference type="Google" id="ProtNLM"/>
    </source>
</evidence>
<dbReference type="STRING" id="1442368.A0A0D2DH09"/>
<feature type="domain" description="VIT" evidence="2">
    <location>
        <begin position="22"/>
        <end position="153"/>
    </location>
</feature>
<evidence type="ECO:0000313" key="4">
    <source>
        <dbReference type="Proteomes" id="UP000053029"/>
    </source>
</evidence>
<dbReference type="GeneID" id="25308890"/>
<accession>A0A0D2DH09</accession>
<organism evidence="3 4">
    <name type="scientific">Fonsecaea pedrosoi CBS 271.37</name>
    <dbReference type="NCBI Taxonomy" id="1442368"/>
    <lineage>
        <taxon>Eukaryota</taxon>
        <taxon>Fungi</taxon>
        <taxon>Dikarya</taxon>
        <taxon>Ascomycota</taxon>
        <taxon>Pezizomycotina</taxon>
        <taxon>Eurotiomycetes</taxon>
        <taxon>Chaetothyriomycetidae</taxon>
        <taxon>Chaetothyriales</taxon>
        <taxon>Herpotrichiellaceae</taxon>
        <taxon>Fonsecaea</taxon>
    </lineage>
</organism>
<name>A0A0D2DH09_9EURO</name>
<dbReference type="Pfam" id="PF13768">
    <property type="entry name" value="VWA_3"/>
    <property type="match status" value="1"/>
</dbReference>
<gene>
    <name evidence="3" type="ORF">Z517_09400</name>
</gene>
<dbReference type="OrthoDB" id="1729737at2759"/>
<dbReference type="EMBL" id="KN846974">
    <property type="protein sequence ID" value="KIW76956.1"/>
    <property type="molecule type" value="Genomic_DNA"/>
</dbReference>
<dbReference type="VEuPathDB" id="FungiDB:Z517_09400"/>
<evidence type="ECO:0000259" key="2">
    <source>
        <dbReference type="PROSITE" id="PS51468"/>
    </source>
</evidence>
<proteinExistence type="predicted"/>
<dbReference type="Pfam" id="PF08487">
    <property type="entry name" value="VIT"/>
    <property type="match status" value="1"/>
</dbReference>
<evidence type="ECO:0000313" key="3">
    <source>
        <dbReference type="EMBL" id="KIW76956.1"/>
    </source>
</evidence>